<comment type="caution">
    <text evidence="2">The sequence shown here is derived from an EMBL/GenBank/DDBJ whole genome shotgun (WGS) entry which is preliminary data.</text>
</comment>
<organism evidence="2 3">
    <name type="scientific">Lyngbya confervoides BDU141951</name>
    <dbReference type="NCBI Taxonomy" id="1574623"/>
    <lineage>
        <taxon>Bacteria</taxon>
        <taxon>Bacillati</taxon>
        <taxon>Cyanobacteriota</taxon>
        <taxon>Cyanophyceae</taxon>
        <taxon>Oscillatoriophycideae</taxon>
        <taxon>Oscillatoriales</taxon>
        <taxon>Microcoleaceae</taxon>
        <taxon>Lyngbya</taxon>
    </lineage>
</organism>
<feature type="transmembrane region" description="Helical" evidence="1">
    <location>
        <begin position="151"/>
        <end position="171"/>
    </location>
</feature>
<feature type="transmembrane region" description="Helical" evidence="1">
    <location>
        <begin position="183"/>
        <end position="201"/>
    </location>
</feature>
<dbReference type="AlphaFoldDB" id="A0ABD4T6V9"/>
<dbReference type="Proteomes" id="UP000031561">
    <property type="component" value="Unassembled WGS sequence"/>
</dbReference>
<keyword evidence="1" id="KW-0812">Transmembrane</keyword>
<keyword evidence="1" id="KW-1133">Transmembrane helix</keyword>
<feature type="transmembrane region" description="Helical" evidence="1">
    <location>
        <begin position="62"/>
        <end position="84"/>
    </location>
</feature>
<evidence type="ECO:0000256" key="1">
    <source>
        <dbReference type="SAM" id="Phobius"/>
    </source>
</evidence>
<evidence type="ECO:0000313" key="2">
    <source>
        <dbReference type="EMBL" id="MCM1983980.1"/>
    </source>
</evidence>
<feature type="transmembrane region" description="Helical" evidence="1">
    <location>
        <begin position="121"/>
        <end position="139"/>
    </location>
</feature>
<feature type="transmembrane region" description="Helical" evidence="1">
    <location>
        <begin position="12"/>
        <end position="31"/>
    </location>
</feature>
<dbReference type="EMBL" id="JTHE03000082">
    <property type="protein sequence ID" value="MCM1983980.1"/>
    <property type="molecule type" value="Genomic_DNA"/>
</dbReference>
<proteinExistence type="predicted"/>
<sequence length="229" mass="25869">METADWLRLLHPILAVVGVFPLIGMVTYFAWQTRQRRLKTQAREKPKLPPKVGTEHVRLGRWLAGSVVGVALLGIGQPVVKFLVREKVAASDPFQVIFIAAMFGVTLAAFGFLYRARSQSWRIAFAALTITGLWILGGQDGVFRRTAEWQISHYYYGMAAATLMVLSLATLPEIYRSLSWRRVHIILNCMALVLFVIQGITGTRDLLEIPLSWQESLIYRCNFETQTCP</sequence>
<dbReference type="RefSeq" id="WP_166282828.1">
    <property type="nucleotide sequence ID" value="NZ_JTHE03000082.1"/>
</dbReference>
<keyword evidence="1" id="KW-0472">Membrane</keyword>
<accession>A0ABD4T6V9</accession>
<feature type="transmembrane region" description="Helical" evidence="1">
    <location>
        <begin position="96"/>
        <end position="114"/>
    </location>
</feature>
<dbReference type="Pfam" id="PF13301">
    <property type="entry name" value="DUF4079"/>
    <property type="match status" value="1"/>
</dbReference>
<dbReference type="InterPro" id="IPR025067">
    <property type="entry name" value="DUF4079"/>
</dbReference>
<name>A0ABD4T6V9_9CYAN</name>
<reference evidence="2 3" key="1">
    <citation type="journal article" date="2015" name="Genome Announc.">
        <title>Draft Genome Sequence of Filamentous Marine Cyanobacterium Lyngbya confervoides Strain BDU141951.</title>
        <authorList>
            <person name="Chandrababunaidu M.M."/>
            <person name="Sen D."/>
            <person name="Tripathy S."/>
        </authorList>
    </citation>
    <scope>NUCLEOTIDE SEQUENCE [LARGE SCALE GENOMIC DNA]</scope>
    <source>
        <strain evidence="2 3">BDU141951</strain>
    </source>
</reference>
<gene>
    <name evidence="2" type="ORF">QQ91_0014245</name>
</gene>
<keyword evidence="3" id="KW-1185">Reference proteome</keyword>
<protein>
    <submittedName>
        <fullName evidence="2">DUF4079 domain-containing protein</fullName>
    </submittedName>
</protein>
<evidence type="ECO:0000313" key="3">
    <source>
        <dbReference type="Proteomes" id="UP000031561"/>
    </source>
</evidence>